<evidence type="ECO:0000313" key="7">
    <source>
        <dbReference type="EMBL" id="GLQ72792.1"/>
    </source>
</evidence>
<dbReference type="PANTHER" id="PTHR43085">
    <property type="entry name" value="HEXOKINASE FAMILY MEMBER"/>
    <property type="match status" value="1"/>
</dbReference>
<name>A0AAV5NRB1_9VIBR</name>
<protein>
    <submittedName>
        <fullName evidence="7">5-dehydro-2-deoxygluconokinase</fullName>
    </submittedName>
</protein>
<dbReference type="GO" id="GO:0005524">
    <property type="term" value="F:ATP binding"/>
    <property type="evidence" value="ECO:0007669"/>
    <property type="project" value="UniProtKB-KW"/>
</dbReference>
<dbReference type="AlphaFoldDB" id="A0AAV5NRB1"/>
<keyword evidence="8" id="KW-1185">Reference proteome</keyword>
<comment type="similarity">
    <text evidence="1">Belongs to the carbohydrate kinase PfkB family.</text>
</comment>
<dbReference type="Proteomes" id="UP001156690">
    <property type="component" value="Unassembled WGS sequence"/>
</dbReference>
<reference evidence="8" key="1">
    <citation type="journal article" date="2019" name="Int. J. Syst. Evol. Microbiol.">
        <title>The Global Catalogue of Microorganisms (GCM) 10K type strain sequencing project: providing services to taxonomists for standard genome sequencing and annotation.</title>
        <authorList>
            <consortium name="The Broad Institute Genomics Platform"/>
            <consortium name="The Broad Institute Genome Sequencing Center for Infectious Disease"/>
            <person name="Wu L."/>
            <person name="Ma J."/>
        </authorList>
    </citation>
    <scope>NUCLEOTIDE SEQUENCE [LARGE SCALE GENOMIC DNA]</scope>
    <source>
        <strain evidence="8">NBRC 15640</strain>
    </source>
</reference>
<dbReference type="CDD" id="cd01166">
    <property type="entry name" value="KdgK"/>
    <property type="match status" value="1"/>
</dbReference>
<dbReference type="PANTHER" id="PTHR43085:SF49">
    <property type="entry name" value="5-DEHYDRO-2-DEOXYGLUCONOKINASE"/>
    <property type="match status" value="1"/>
</dbReference>
<evidence type="ECO:0000256" key="3">
    <source>
        <dbReference type="ARBA" id="ARBA00022741"/>
    </source>
</evidence>
<evidence type="ECO:0000256" key="2">
    <source>
        <dbReference type="ARBA" id="ARBA00022679"/>
    </source>
</evidence>
<dbReference type="InterPro" id="IPR029056">
    <property type="entry name" value="Ribokinase-like"/>
</dbReference>
<dbReference type="EMBL" id="BSNX01000021">
    <property type="protein sequence ID" value="GLQ72792.1"/>
    <property type="molecule type" value="Genomic_DNA"/>
</dbReference>
<proteinExistence type="inferred from homology"/>
<dbReference type="Pfam" id="PF00294">
    <property type="entry name" value="PfkB"/>
    <property type="match status" value="1"/>
</dbReference>
<dbReference type="NCBIfam" id="TIGR04382">
    <property type="entry name" value="myo_inos_iolC_N"/>
    <property type="match status" value="1"/>
</dbReference>
<feature type="domain" description="Carbohydrate kinase PfkB" evidence="6">
    <location>
        <begin position="26"/>
        <end position="331"/>
    </location>
</feature>
<dbReference type="InterPro" id="IPR030830">
    <property type="entry name" value="Myo_inos_IolC"/>
</dbReference>
<evidence type="ECO:0000256" key="5">
    <source>
        <dbReference type="ARBA" id="ARBA00022840"/>
    </source>
</evidence>
<dbReference type="InterPro" id="IPR023314">
    <property type="entry name" value="Myo_inos_IolC-like_sf"/>
</dbReference>
<sequence length="363" mass="38883">MTTNTNPKNEIRLSDWTEHYNRPIDALCLGRAGMDLYANDFGATLGSTSTFHKAVGGSPANIAFALSKLGAHSSVLSCVSEDGVGQYVKDTLDTHSIGTTYLFAVQGEYRTSLALAEFDPNPEVVIYRNLAADLALNFDHVDTVDFSDVRALIVSGTALSQSPSRESTLRAMKLAKAHGCKVVLDLDYRAYSWESAEEAADCYQKASSISDVVIGNEEEYQVMQGSALHHKDSEEMALIAAQVLCKQAELVVAKAGENGCRIFGSDSNKNLTSTTQGIFNVVAKKPYGAGDAFAGALIFGLLHGQPLQDCVAMGSANAAINVTGNTCSDAMSTLPELLEFMQSQNHPFSPQFSLLTNKESCHG</sequence>
<accession>A0AAV5NRB1</accession>
<organism evidence="7 8">
    <name type="scientific">Vibrio penaeicida</name>
    <dbReference type="NCBI Taxonomy" id="104609"/>
    <lineage>
        <taxon>Bacteria</taxon>
        <taxon>Pseudomonadati</taxon>
        <taxon>Pseudomonadota</taxon>
        <taxon>Gammaproteobacteria</taxon>
        <taxon>Vibrionales</taxon>
        <taxon>Vibrionaceae</taxon>
        <taxon>Vibrio</taxon>
    </lineage>
</organism>
<dbReference type="Gene3D" id="2.20.150.10">
    <property type="entry name" value="putative 5-dehydro-2- deoxygluconokinase"/>
    <property type="match status" value="1"/>
</dbReference>
<dbReference type="SUPFAM" id="SSF53613">
    <property type="entry name" value="Ribokinase-like"/>
    <property type="match status" value="1"/>
</dbReference>
<dbReference type="GO" id="GO:0016301">
    <property type="term" value="F:kinase activity"/>
    <property type="evidence" value="ECO:0007669"/>
    <property type="project" value="UniProtKB-KW"/>
</dbReference>
<comment type="caution">
    <text evidence="7">The sequence shown here is derived from an EMBL/GenBank/DDBJ whole genome shotgun (WGS) entry which is preliminary data.</text>
</comment>
<dbReference type="RefSeq" id="WP_126606034.1">
    <property type="nucleotide sequence ID" value="NZ_AP025144.1"/>
</dbReference>
<dbReference type="Gene3D" id="3.40.1190.20">
    <property type="match status" value="1"/>
</dbReference>
<keyword evidence="4" id="KW-0418">Kinase</keyword>
<keyword evidence="2" id="KW-0808">Transferase</keyword>
<evidence type="ECO:0000259" key="6">
    <source>
        <dbReference type="Pfam" id="PF00294"/>
    </source>
</evidence>
<keyword evidence="5" id="KW-0067">ATP-binding</keyword>
<evidence type="ECO:0000256" key="4">
    <source>
        <dbReference type="ARBA" id="ARBA00022777"/>
    </source>
</evidence>
<evidence type="ECO:0000313" key="8">
    <source>
        <dbReference type="Proteomes" id="UP001156690"/>
    </source>
</evidence>
<keyword evidence="3" id="KW-0547">Nucleotide-binding</keyword>
<gene>
    <name evidence="7" type="primary">iolC_1</name>
    <name evidence="7" type="ORF">GCM10007932_21520</name>
</gene>
<dbReference type="InterPro" id="IPR050306">
    <property type="entry name" value="PfkB_Carbo_kinase"/>
</dbReference>
<evidence type="ECO:0000256" key="1">
    <source>
        <dbReference type="ARBA" id="ARBA00010688"/>
    </source>
</evidence>
<dbReference type="InterPro" id="IPR011611">
    <property type="entry name" value="PfkB_dom"/>
</dbReference>